<dbReference type="Pfam" id="PF08240">
    <property type="entry name" value="ADH_N"/>
    <property type="match status" value="1"/>
</dbReference>
<dbReference type="SMART" id="SM00829">
    <property type="entry name" value="PKS_ER"/>
    <property type="match status" value="1"/>
</dbReference>
<reference evidence="7 8" key="1">
    <citation type="submission" date="2016-12" db="EMBL/GenBank/DDBJ databases">
        <authorList>
            <person name="Song W.-J."/>
            <person name="Kurnit D.M."/>
        </authorList>
    </citation>
    <scope>NUCLEOTIDE SEQUENCE [LARGE SCALE GENOMIC DNA]</scope>
    <source>
        <strain evidence="7 8">IMCC3135</strain>
    </source>
</reference>
<dbReference type="Gene3D" id="3.90.180.10">
    <property type="entry name" value="Medium-chain alcohol dehydrogenases, catalytic domain"/>
    <property type="match status" value="1"/>
</dbReference>
<keyword evidence="4" id="KW-0862">Zinc</keyword>
<dbReference type="SUPFAM" id="SSF50129">
    <property type="entry name" value="GroES-like"/>
    <property type="match status" value="1"/>
</dbReference>
<dbReference type="AlphaFoldDB" id="A0A2Z2P1A2"/>
<comment type="similarity">
    <text evidence="2">Belongs to the zinc-containing alcohol dehydrogenase family.</text>
</comment>
<evidence type="ECO:0000256" key="4">
    <source>
        <dbReference type="ARBA" id="ARBA00022833"/>
    </source>
</evidence>
<evidence type="ECO:0000256" key="3">
    <source>
        <dbReference type="ARBA" id="ARBA00022723"/>
    </source>
</evidence>
<dbReference type="GO" id="GO:0046872">
    <property type="term" value="F:metal ion binding"/>
    <property type="evidence" value="ECO:0007669"/>
    <property type="project" value="UniProtKB-KW"/>
</dbReference>
<dbReference type="InterPro" id="IPR013149">
    <property type="entry name" value="ADH-like_C"/>
</dbReference>
<feature type="domain" description="Enoyl reductase (ER)" evidence="6">
    <location>
        <begin position="12"/>
        <end position="338"/>
    </location>
</feature>
<dbReference type="InterPro" id="IPR011032">
    <property type="entry name" value="GroES-like_sf"/>
</dbReference>
<dbReference type="OrthoDB" id="9773078at2"/>
<dbReference type="RefSeq" id="WP_088921079.1">
    <property type="nucleotide sequence ID" value="NZ_CP018632.1"/>
</dbReference>
<protein>
    <submittedName>
        <fullName evidence="7">L-idonate 5-dehydrogenase (NAD(P)(+))</fullName>
        <ecNumber evidence="7">1.1.1.264</ecNumber>
    </submittedName>
</protein>
<comment type="cofactor">
    <cofactor evidence="1">
        <name>Zn(2+)</name>
        <dbReference type="ChEBI" id="CHEBI:29105"/>
    </cofactor>
</comment>
<dbReference type="Pfam" id="PF00107">
    <property type="entry name" value="ADH_zinc_N"/>
    <property type="match status" value="1"/>
</dbReference>
<evidence type="ECO:0000259" key="6">
    <source>
        <dbReference type="SMART" id="SM00829"/>
    </source>
</evidence>
<proteinExistence type="inferred from homology"/>
<dbReference type="Proteomes" id="UP000250079">
    <property type="component" value="Chromosome"/>
</dbReference>
<keyword evidence="8" id="KW-1185">Reference proteome</keyword>
<evidence type="ECO:0000313" key="8">
    <source>
        <dbReference type="Proteomes" id="UP000250079"/>
    </source>
</evidence>
<evidence type="ECO:0000256" key="1">
    <source>
        <dbReference type="ARBA" id="ARBA00001947"/>
    </source>
</evidence>
<evidence type="ECO:0000256" key="5">
    <source>
        <dbReference type="ARBA" id="ARBA00023002"/>
    </source>
</evidence>
<dbReference type="GO" id="GO:0050572">
    <property type="term" value="F:L-idonate 5-dehydrogenase [NAD(P)+] activity"/>
    <property type="evidence" value="ECO:0007669"/>
    <property type="project" value="UniProtKB-EC"/>
</dbReference>
<dbReference type="PANTHER" id="PTHR43161:SF9">
    <property type="entry name" value="SORBITOL DEHYDROGENASE"/>
    <property type="match status" value="1"/>
</dbReference>
<evidence type="ECO:0000256" key="2">
    <source>
        <dbReference type="ARBA" id="ARBA00008072"/>
    </source>
</evidence>
<gene>
    <name evidence="7" type="primary">idnD_2</name>
    <name evidence="7" type="ORF">IMCC3135_31165</name>
</gene>
<dbReference type="InterPro" id="IPR020843">
    <property type="entry name" value="ER"/>
</dbReference>
<sequence length="349" mass="36936">MTYQSTCLMAAGQIELADAQMPSTIEPGFVRLKMATASLCGTDLHYYRHFANAGFELDNPVTLGHEACAHVVDANGSALLPDTLVALNPIINCGLCEQCLIGQINLCTAKRFPGSATTKPHMDGFFREYFDFPATCCRPVAADVNPDHLTFAEPLACAMHSVNVGQIKEGSEVLVTGCGPMGLLAIVAAAAKGARVTATDIRAETVDLAKQVGASEGFISGTTEAAERTATFDTVIEASGSAHAFNLALNLVKRQGIVSILSNIQLSDTRIELHRIMLKEVRVLGSFQFNREFEEAVRLIESGTLPLDPLIAAQFPLSQTAEALELMLSGGAAGKILIKSLAANAPCAA</sequence>
<accession>A0A2Z2P1A2</accession>
<dbReference type="Gene3D" id="3.40.50.720">
    <property type="entry name" value="NAD(P)-binding Rossmann-like Domain"/>
    <property type="match status" value="1"/>
</dbReference>
<name>A0A2Z2P1A2_9GAMM</name>
<keyword evidence="5 7" id="KW-0560">Oxidoreductase</keyword>
<dbReference type="InterPro" id="IPR036291">
    <property type="entry name" value="NAD(P)-bd_dom_sf"/>
</dbReference>
<dbReference type="EC" id="1.1.1.264" evidence="7"/>
<dbReference type="KEGG" id="gai:IMCC3135_31165"/>
<dbReference type="InterPro" id="IPR013154">
    <property type="entry name" value="ADH-like_N"/>
</dbReference>
<dbReference type="EMBL" id="CP018632">
    <property type="protein sequence ID" value="ASJ76281.1"/>
    <property type="molecule type" value="Genomic_DNA"/>
</dbReference>
<keyword evidence="3" id="KW-0479">Metal-binding</keyword>
<organism evidence="7 8">
    <name type="scientific">Granulosicoccus antarcticus IMCC3135</name>
    <dbReference type="NCBI Taxonomy" id="1192854"/>
    <lineage>
        <taxon>Bacteria</taxon>
        <taxon>Pseudomonadati</taxon>
        <taxon>Pseudomonadota</taxon>
        <taxon>Gammaproteobacteria</taxon>
        <taxon>Chromatiales</taxon>
        <taxon>Granulosicoccaceae</taxon>
        <taxon>Granulosicoccus</taxon>
    </lineage>
</organism>
<dbReference type="SUPFAM" id="SSF51735">
    <property type="entry name" value="NAD(P)-binding Rossmann-fold domains"/>
    <property type="match status" value="1"/>
</dbReference>
<dbReference type="PANTHER" id="PTHR43161">
    <property type="entry name" value="SORBITOL DEHYDROGENASE"/>
    <property type="match status" value="1"/>
</dbReference>
<evidence type="ECO:0000313" key="7">
    <source>
        <dbReference type="EMBL" id="ASJ76281.1"/>
    </source>
</evidence>